<keyword evidence="2" id="KW-0812">Transmembrane</keyword>
<name>A0A8J6DYX3_9EUKA</name>
<organism evidence="4 5">
    <name type="scientific">Carpediemonas membranifera</name>
    <dbReference type="NCBI Taxonomy" id="201153"/>
    <lineage>
        <taxon>Eukaryota</taxon>
        <taxon>Metamonada</taxon>
        <taxon>Carpediemonas-like organisms</taxon>
        <taxon>Carpediemonas</taxon>
    </lineage>
</organism>
<keyword evidence="2" id="KW-0472">Membrane</keyword>
<dbReference type="Pfam" id="PF00226">
    <property type="entry name" value="DnaJ"/>
    <property type="match status" value="1"/>
</dbReference>
<dbReference type="EMBL" id="JAHDYR010000031">
    <property type="protein sequence ID" value="KAG9392844.1"/>
    <property type="molecule type" value="Genomic_DNA"/>
</dbReference>
<dbReference type="SMART" id="SM00271">
    <property type="entry name" value="DnaJ"/>
    <property type="match status" value="1"/>
</dbReference>
<dbReference type="OrthoDB" id="110024at2759"/>
<accession>A0A8J6DYX3</accession>
<proteinExistence type="predicted"/>
<dbReference type="CDD" id="cd06257">
    <property type="entry name" value="DnaJ"/>
    <property type="match status" value="1"/>
</dbReference>
<keyword evidence="2" id="KW-1133">Transmembrane helix</keyword>
<dbReference type="AlphaFoldDB" id="A0A8J6DYX3"/>
<feature type="domain" description="J" evidence="3">
    <location>
        <begin position="11"/>
        <end position="81"/>
    </location>
</feature>
<dbReference type="InterPro" id="IPR036869">
    <property type="entry name" value="J_dom_sf"/>
</dbReference>
<dbReference type="PROSITE" id="PS50076">
    <property type="entry name" value="DNAJ_2"/>
    <property type="match status" value="1"/>
</dbReference>
<protein>
    <submittedName>
        <fullName evidence="4">Co-chaperone protein HscB</fullName>
    </submittedName>
</protein>
<feature type="region of interest" description="Disordered" evidence="1">
    <location>
        <begin position="393"/>
        <end position="412"/>
    </location>
</feature>
<dbReference type="SUPFAM" id="SSF46565">
    <property type="entry name" value="Chaperone J-domain"/>
    <property type="match status" value="1"/>
</dbReference>
<evidence type="ECO:0000313" key="4">
    <source>
        <dbReference type="EMBL" id="KAG9392844.1"/>
    </source>
</evidence>
<comment type="caution">
    <text evidence="4">The sequence shown here is derived from an EMBL/GenBank/DDBJ whole genome shotgun (WGS) entry which is preliminary data.</text>
</comment>
<gene>
    <name evidence="4" type="ORF">J8273_5777</name>
</gene>
<keyword evidence="5" id="KW-1185">Reference proteome</keyword>
<reference evidence="4" key="1">
    <citation type="submission" date="2021-05" db="EMBL/GenBank/DDBJ databases">
        <title>A free-living protist that lacks canonical eukaryotic 1 DNA replication and segregation systems.</title>
        <authorList>
            <person name="Salas-Leiva D.E."/>
            <person name="Tromer E.C."/>
            <person name="Curtis B.A."/>
            <person name="Jerlstrom-Hultqvist J."/>
            <person name="Kolisko M."/>
            <person name="Yi Z."/>
            <person name="Salas-Leiva J.S."/>
            <person name="Gallot-Lavallee L."/>
            <person name="Kops G.J.P.L."/>
            <person name="Archibald J.M."/>
            <person name="Simpson A.G.B."/>
            <person name="Roger A.J."/>
        </authorList>
    </citation>
    <scope>NUCLEOTIDE SEQUENCE</scope>
    <source>
        <strain evidence="4">BICM</strain>
    </source>
</reference>
<evidence type="ECO:0000256" key="1">
    <source>
        <dbReference type="SAM" id="MobiDB-lite"/>
    </source>
</evidence>
<evidence type="ECO:0000313" key="5">
    <source>
        <dbReference type="Proteomes" id="UP000717585"/>
    </source>
</evidence>
<evidence type="ECO:0000259" key="3">
    <source>
        <dbReference type="PROSITE" id="PS50076"/>
    </source>
</evidence>
<dbReference type="Proteomes" id="UP000717585">
    <property type="component" value="Unassembled WGS sequence"/>
</dbReference>
<sequence length="412" mass="46461">MDDSSDWASKNHFQILGLTPDVDDDGIVRKAYYKMSRAHHPDKATTEEERQIASKRQTLINQAFDALKDSGSRKRYHDELLNPQLADSMKNARTLVFELTKKVDLFDEVKLKQHTEAWVKRLHLTPGSFKAKRVHLHTEEARQGFKTFPIVRLMMSYRFLIKATVIDADGAKTSRNIALTFDNEPVVIPMKSGPTDVHTVFPSYPYVGEDEDDYPEYLQSTMVLTEQVNGLLFDPKQYEGDMREMPEMGEMEAPDMDDLVFMLTALRLKFAQGKEVKKKAKAAGREFFESRGLTVAELSLTEDPVYTEEHSGEVDMIQYRVPVAYMPYEFRKKRNKPGERFIVVVNMATGEFCGDHPLSTFKQAGLMLGIGAAGVALLPLALGVSAIGKRLEKRAQAQEAGGEEDSGPSPEQ</sequence>
<feature type="transmembrane region" description="Helical" evidence="2">
    <location>
        <begin position="366"/>
        <end position="387"/>
    </location>
</feature>
<dbReference type="InterPro" id="IPR001623">
    <property type="entry name" value="DnaJ_domain"/>
</dbReference>
<evidence type="ECO:0000256" key="2">
    <source>
        <dbReference type="SAM" id="Phobius"/>
    </source>
</evidence>
<dbReference type="Gene3D" id="1.10.287.110">
    <property type="entry name" value="DnaJ domain"/>
    <property type="match status" value="1"/>
</dbReference>